<proteinExistence type="predicted"/>
<accession>A0A150GDA4</accession>
<dbReference type="GO" id="GO:0005737">
    <property type="term" value="C:cytoplasm"/>
    <property type="evidence" value="ECO:0007669"/>
    <property type="project" value="TreeGrafter"/>
</dbReference>
<dbReference type="EMBL" id="LSYV01000037">
    <property type="protein sequence ID" value="KXZ47320.1"/>
    <property type="molecule type" value="Genomic_DNA"/>
</dbReference>
<dbReference type="SMART" id="SM00225">
    <property type="entry name" value="BTB"/>
    <property type="match status" value="1"/>
</dbReference>
<reference evidence="6" key="1">
    <citation type="journal article" date="2016" name="Nat. Commun.">
        <title>The Gonium pectorale genome demonstrates co-option of cell cycle regulation during the evolution of multicellularity.</title>
        <authorList>
            <person name="Hanschen E.R."/>
            <person name="Marriage T.N."/>
            <person name="Ferris P.J."/>
            <person name="Hamaji T."/>
            <person name="Toyoda A."/>
            <person name="Fujiyama A."/>
            <person name="Neme R."/>
            <person name="Noguchi H."/>
            <person name="Minakuchi Y."/>
            <person name="Suzuki M."/>
            <person name="Kawai-Toyooka H."/>
            <person name="Smith D.R."/>
            <person name="Sparks H."/>
            <person name="Anderson J."/>
            <person name="Bakaric R."/>
            <person name="Luria V."/>
            <person name="Karger A."/>
            <person name="Kirschner M.W."/>
            <person name="Durand P.M."/>
            <person name="Michod R.E."/>
            <person name="Nozaki H."/>
            <person name="Olson B.J."/>
        </authorList>
    </citation>
    <scope>NUCLEOTIDE SEQUENCE [LARGE SCALE GENOMIC DNA]</scope>
    <source>
        <strain evidence="6">NIES-2863</strain>
    </source>
</reference>
<evidence type="ECO:0000313" key="6">
    <source>
        <dbReference type="Proteomes" id="UP000075714"/>
    </source>
</evidence>
<evidence type="ECO:0000256" key="3">
    <source>
        <dbReference type="ARBA" id="ARBA00023043"/>
    </source>
</evidence>
<dbReference type="GO" id="GO:0000151">
    <property type="term" value="C:ubiquitin ligase complex"/>
    <property type="evidence" value="ECO:0007669"/>
    <property type="project" value="TreeGrafter"/>
</dbReference>
<keyword evidence="3" id="KW-0040">ANK repeat</keyword>
<dbReference type="PANTHER" id="PTHR46231:SF1">
    <property type="entry name" value="ANKYRIN REPEAT AND BTB_POZ DOMAIN-CONTAINING PROTEIN 1"/>
    <property type="match status" value="1"/>
</dbReference>
<dbReference type="InterPro" id="IPR044515">
    <property type="entry name" value="ABTB1"/>
</dbReference>
<dbReference type="SUPFAM" id="SSF54695">
    <property type="entry name" value="POZ domain"/>
    <property type="match status" value="1"/>
</dbReference>
<feature type="domain" description="BTB" evidence="4">
    <location>
        <begin position="70"/>
        <end position="137"/>
    </location>
</feature>
<evidence type="ECO:0000313" key="5">
    <source>
        <dbReference type="EMBL" id="KXZ47320.1"/>
    </source>
</evidence>
<dbReference type="Proteomes" id="UP000075714">
    <property type="component" value="Unassembled WGS sequence"/>
</dbReference>
<keyword evidence="2" id="KW-0677">Repeat</keyword>
<dbReference type="Gene3D" id="3.30.710.10">
    <property type="entry name" value="Potassium Channel Kv1.1, Chain A"/>
    <property type="match status" value="1"/>
</dbReference>
<protein>
    <recommendedName>
        <fullName evidence="4">BTB domain-containing protein</fullName>
    </recommendedName>
</protein>
<evidence type="ECO:0000259" key="4">
    <source>
        <dbReference type="PROSITE" id="PS50097"/>
    </source>
</evidence>
<sequence length="247" mass="26286">MILQGTIDVTVLPNGDLALCVCIGIHVLDLGLAPPPDMLPLAPAVAARPAGRTLPVDLGALLDRQPDGTADLEVVVGDTAFPVHRALLGARCDYFRQRLQGGFADGAAARLSLPDAEPEAFALLLRFLYTGHVDIPAALARAVAELADRLLLPELCLGAQARVLATPGPETLIDTLLWAESRGPGYSQLRASLAELYLEHHQEINHSWADGLRRLMAESPELMMELVLKLGGRAAQATPRPRLALGG</sequence>
<dbReference type="InterPro" id="IPR011333">
    <property type="entry name" value="SKP1/BTB/POZ_sf"/>
</dbReference>
<dbReference type="PROSITE" id="PS50097">
    <property type="entry name" value="BTB"/>
    <property type="match status" value="1"/>
</dbReference>
<dbReference type="AlphaFoldDB" id="A0A150GDA4"/>
<dbReference type="Pfam" id="PF00651">
    <property type="entry name" value="BTB"/>
    <property type="match status" value="1"/>
</dbReference>
<comment type="pathway">
    <text evidence="1">Protein modification; protein ubiquitination.</text>
</comment>
<evidence type="ECO:0000256" key="1">
    <source>
        <dbReference type="ARBA" id="ARBA00004906"/>
    </source>
</evidence>
<organism evidence="5 6">
    <name type="scientific">Gonium pectorale</name>
    <name type="common">Green alga</name>
    <dbReference type="NCBI Taxonomy" id="33097"/>
    <lineage>
        <taxon>Eukaryota</taxon>
        <taxon>Viridiplantae</taxon>
        <taxon>Chlorophyta</taxon>
        <taxon>core chlorophytes</taxon>
        <taxon>Chlorophyceae</taxon>
        <taxon>CS clade</taxon>
        <taxon>Chlamydomonadales</taxon>
        <taxon>Volvocaceae</taxon>
        <taxon>Gonium</taxon>
    </lineage>
</organism>
<comment type="caution">
    <text evidence="5">The sequence shown here is derived from an EMBL/GenBank/DDBJ whole genome shotgun (WGS) entry which is preliminary data.</text>
</comment>
<gene>
    <name evidence="5" type="ORF">GPECTOR_36g44</name>
</gene>
<keyword evidence="6" id="KW-1185">Reference proteome</keyword>
<dbReference type="PANTHER" id="PTHR46231">
    <property type="entry name" value="ANKYRIN REPEAT AND BTB/POZ DOMAIN-CONTAINING PROTEIN 1"/>
    <property type="match status" value="1"/>
</dbReference>
<dbReference type="STRING" id="33097.A0A150GDA4"/>
<dbReference type="CDD" id="cd18186">
    <property type="entry name" value="BTB_POZ_ZBTB_KLHL-like"/>
    <property type="match status" value="1"/>
</dbReference>
<evidence type="ECO:0000256" key="2">
    <source>
        <dbReference type="ARBA" id="ARBA00022737"/>
    </source>
</evidence>
<dbReference type="OrthoDB" id="537338at2759"/>
<dbReference type="InterPro" id="IPR000210">
    <property type="entry name" value="BTB/POZ_dom"/>
</dbReference>
<name>A0A150GDA4_GONPE</name>